<keyword evidence="6" id="KW-0456">Lyase</keyword>
<dbReference type="SUPFAM" id="SSF54826">
    <property type="entry name" value="Enolase N-terminal domain-like"/>
    <property type="match status" value="1"/>
</dbReference>
<evidence type="ECO:0000313" key="10">
    <source>
        <dbReference type="EMBL" id="GMN38307.1"/>
    </source>
</evidence>
<dbReference type="SUPFAM" id="SSF51604">
    <property type="entry name" value="Enolase C-terminal domain-like"/>
    <property type="match status" value="1"/>
</dbReference>
<comment type="similarity">
    <text evidence="2">Belongs to the enolase family.</text>
</comment>
<comment type="caution">
    <text evidence="10">The sequence shown here is derived from an EMBL/GenBank/DDBJ whole genome shotgun (WGS) entry which is preliminary data.</text>
</comment>
<dbReference type="InterPro" id="IPR036849">
    <property type="entry name" value="Enolase-like_C_sf"/>
</dbReference>
<reference evidence="10" key="1">
    <citation type="submission" date="2023-07" db="EMBL/GenBank/DDBJ databases">
        <title>draft genome sequence of fig (Ficus carica).</title>
        <authorList>
            <person name="Takahashi T."/>
            <person name="Nishimura K."/>
        </authorList>
    </citation>
    <scope>NUCLEOTIDE SEQUENCE</scope>
</reference>
<feature type="domain" description="Enolase N-terminal" evidence="9">
    <location>
        <begin position="34"/>
        <end position="156"/>
    </location>
</feature>
<dbReference type="Pfam" id="PF03952">
    <property type="entry name" value="Enolase_N"/>
    <property type="match status" value="1"/>
</dbReference>
<dbReference type="Proteomes" id="UP001187192">
    <property type="component" value="Unassembled WGS sequence"/>
</dbReference>
<dbReference type="Gene3D" id="3.30.390.10">
    <property type="entry name" value="Enolase-like, N-terminal domain"/>
    <property type="match status" value="1"/>
</dbReference>
<dbReference type="PRINTS" id="PR00148">
    <property type="entry name" value="ENOLASE"/>
</dbReference>
<evidence type="ECO:0000256" key="4">
    <source>
        <dbReference type="ARBA" id="ARBA00022842"/>
    </source>
</evidence>
<keyword evidence="5" id="KW-0324">Glycolysis</keyword>
<organism evidence="10 11">
    <name type="scientific">Ficus carica</name>
    <name type="common">Common fig</name>
    <dbReference type="NCBI Taxonomy" id="3494"/>
    <lineage>
        <taxon>Eukaryota</taxon>
        <taxon>Viridiplantae</taxon>
        <taxon>Streptophyta</taxon>
        <taxon>Embryophyta</taxon>
        <taxon>Tracheophyta</taxon>
        <taxon>Spermatophyta</taxon>
        <taxon>Magnoliopsida</taxon>
        <taxon>eudicotyledons</taxon>
        <taxon>Gunneridae</taxon>
        <taxon>Pentapetalae</taxon>
        <taxon>rosids</taxon>
        <taxon>fabids</taxon>
        <taxon>Rosales</taxon>
        <taxon>Moraceae</taxon>
        <taxon>Ficeae</taxon>
        <taxon>Ficus</taxon>
    </lineage>
</organism>
<dbReference type="GO" id="GO:0000287">
    <property type="term" value="F:magnesium ion binding"/>
    <property type="evidence" value="ECO:0007669"/>
    <property type="project" value="InterPro"/>
</dbReference>
<dbReference type="SMART" id="SM01193">
    <property type="entry name" value="Enolase_N"/>
    <property type="match status" value="1"/>
</dbReference>
<dbReference type="AlphaFoldDB" id="A0AA88D235"/>
<feature type="domain" description="Enolase C-terminal TIM barrel" evidence="8">
    <location>
        <begin position="164"/>
        <end position="432"/>
    </location>
</feature>
<protein>
    <recommendedName>
        <fullName evidence="3">phosphopyruvate hydratase</fullName>
        <ecNumber evidence="3">4.2.1.11</ecNumber>
    </recommendedName>
</protein>
<dbReference type="PANTHER" id="PTHR11902">
    <property type="entry name" value="ENOLASE"/>
    <property type="match status" value="1"/>
</dbReference>
<evidence type="ECO:0000256" key="3">
    <source>
        <dbReference type="ARBA" id="ARBA00012058"/>
    </source>
</evidence>
<evidence type="ECO:0000256" key="2">
    <source>
        <dbReference type="ARBA" id="ARBA00009604"/>
    </source>
</evidence>
<dbReference type="Pfam" id="PF00113">
    <property type="entry name" value="Enolase_C"/>
    <property type="match status" value="1"/>
</dbReference>
<dbReference type="InterPro" id="IPR029017">
    <property type="entry name" value="Enolase-like_N"/>
</dbReference>
<evidence type="ECO:0000313" key="11">
    <source>
        <dbReference type="Proteomes" id="UP001187192"/>
    </source>
</evidence>
<sequence>MMLKIGSSARQKCKKKIVNKMIEKKARKLALRSIESVKVKVTINDIDVPIIKVLLTLCNGTRTRASVPTAGIPYEDIVAGIMEVALYVNSKIGPSLVGKDPTEQVSIDDYMTITVQQHQAFVGTKQHLFRNAMFAVSLAVCRAGASVSKLDLFRHIANLAGKKELVFPVPAYDVMKAHSHPTNKLALQEYFLLPVGAPSFSDAMDMNRKSCLSLRKLCSSKFGTDASPGKLKDGFVTNIQDMKESLEVINTAIDNSGFTGNILIGVDVATSASASAADELYEMHKKFLLLDLKEEDKDSVGDSFKEVLSFVSEYRFTAIQDADVRDNFRLSTQVGQEKRVEIITGDLKRFNPAIKKKTGNAVVLKINQIGSVTECILLAELIEKSGSSCILATYDCGSGHIEDTAVADLSVGLSVVGSGQGWKSPRGAMFNI</sequence>
<evidence type="ECO:0000256" key="6">
    <source>
        <dbReference type="ARBA" id="ARBA00023239"/>
    </source>
</evidence>
<dbReference type="InterPro" id="IPR000941">
    <property type="entry name" value="Enolase"/>
</dbReference>
<name>A0AA88D235_FICCA</name>
<keyword evidence="7" id="KW-0479">Metal-binding</keyword>
<dbReference type="PIRSF" id="PIRSF001400">
    <property type="entry name" value="Enolase"/>
    <property type="match status" value="1"/>
</dbReference>
<dbReference type="SMART" id="SM01192">
    <property type="entry name" value="Enolase_C"/>
    <property type="match status" value="1"/>
</dbReference>
<dbReference type="InterPro" id="IPR020810">
    <property type="entry name" value="Enolase_C"/>
</dbReference>
<dbReference type="Gene3D" id="3.20.20.120">
    <property type="entry name" value="Enolase-like C-terminal domain"/>
    <property type="match status" value="1"/>
</dbReference>
<feature type="binding site" evidence="7">
    <location>
        <position position="267"/>
    </location>
    <ligand>
        <name>Mg(2+)</name>
        <dbReference type="ChEBI" id="CHEBI:18420"/>
    </ligand>
</feature>
<evidence type="ECO:0000256" key="1">
    <source>
        <dbReference type="ARBA" id="ARBA00005031"/>
    </source>
</evidence>
<dbReference type="InterPro" id="IPR020811">
    <property type="entry name" value="Enolase_N"/>
</dbReference>
<keyword evidence="4 7" id="KW-0460">Magnesium</keyword>
<dbReference type="EMBL" id="BTGU01000008">
    <property type="protein sequence ID" value="GMN38307.1"/>
    <property type="molecule type" value="Genomic_DNA"/>
</dbReference>
<dbReference type="GO" id="GO:0006096">
    <property type="term" value="P:glycolytic process"/>
    <property type="evidence" value="ECO:0007669"/>
    <property type="project" value="UniProtKB-KW"/>
</dbReference>
<keyword evidence="11" id="KW-1185">Reference proteome</keyword>
<comment type="pathway">
    <text evidence="1">Carbohydrate degradation; glycolysis; pyruvate from D-glyceraldehyde 3-phosphate: step 4/5.</text>
</comment>
<dbReference type="PANTHER" id="PTHR11902:SF1">
    <property type="entry name" value="ENOLASE"/>
    <property type="match status" value="1"/>
</dbReference>
<gene>
    <name evidence="10" type="ORF">TIFTF001_007540</name>
</gene>
<dbReference type="GO" id="GO:0004634">
    <property type="term" value="F:phosphopyruvate hydratase activity"/>
    <property type="evidence" value="ECO:0007669"/>
    <property type="project" value="UniProtKB-EC"/>
</dbReference>
<evidence type="ECO:0000256" key="5">
    <source>
        <dbReference type="ARBA" id="ARBA00023152"/>
    </source>
</evidence>
<comment type="cofactor">
    <cofactor evidence="7">
        <name>Mg(2+)</name>
        <dbReference type="ChEBI" id="CHEBI:18420"/>
    </cofactor>
    <text evidence="7">Mg(2+) is required for catalysis and for stabilizing the dimer.</text>
</comment>
<dbReference type="GO" id="GO:0000015">
    <property type="term" value="C:phosphopyruvate hydratase complex"/>
    <property type="evidence" value="ECO:0007669"/>
    <property type="project" value="InterPro"/>
</dbReference>
<proteinExistence type="inferred from homology"/>
<accession>A0AA88D235</accession>
<evidence type="ECO:0000259" key="8">
    <source>
        <dbReference type="SMART" id="SM01192"/>
    </source>
</evidence>
<dbReference type="EC" id="4.2.1.11" evidence="3"/>
<evidence type="ECO:0000256" key="7">
    <source>
        <dbReference type="PIRSR" id="PIRSR001400-3"/>
    </source>
</evidence>
<evidence type="ECO:0000259" key="9">
    <source>
        <dbReference type="SMART" id="SM01193"/>
    </source>
</evidence>